<dbReference type="Gramene" id="Bra011265.1">
    <property type="protein sequence ID" value="Bra011265.1-P"/>
    <property type="gene ID" value="Bra011265"/>
</dbReference>
<dbReference type="STRING" id="51351.M4D461"/>
<dbReference type="PANTHER" id="PTHR33433">
    <property type="entry name" value="FLOWERING-PROMOTING FACTOR 1-LIKE PROTEIN 1"/>
    <property type="match status" value="1"/>
</dbReference>
<evidence type="ECO:0000313" key="4">
    <source>
        <dbReference type="Proteomes" id="UP000011750"/>
    </source>
</evidence>
<evidence type="ECO:0000256" key="1">
    <source>
        <dbReference type="ARBA" id="ARBA00008013"/>
    </source>
</evidence>
<organism evidence="3 4">
    <name type="scientific">Brassica campestris</name>
    <name type="common">Field mustard</name>
    <dbReference type="NCBI Taxonomy" id="3711"/>
    <lineage>
        <taxon>Eukaryota</taxon>
        <taxon>Viridiplantae</taxon>
        <taxon>Streptophyta</taxon>
        <taxon>Embryophyta</taxon>
        <taxon>Tracheophyta</taxon>
        <taxon>Spermatophyta</taxon>
        <taxon>Magnoliopsida</taxon>
        <taxon>eudicotyledons</taxon>
        <taxon>Gunneridae</taxon>
        <taxon>Pentapetalae</taxon>
        <taxon>rosids</taxon>
        <taxon>malvids</taxon>
        <taxon>Brassicales</taxon>
        <taxon>Brassicaceae</taxon>
        <taxon>Brassiceae</taxon>
        <taxon>Brassica</taxon>
    </lineage>
</organism>
<evidence type="ECO:0000256" key="2">
    <source>
        <dbReference type="SAM" id="MobiDB-lite"/>
    </source>
</evidence>
<feature type="compositionally biased region" description="Low complexity" evidence="2">
    <location>
        <begin position="22"/>
        <end position="39"/>
    </location>
</feature>
<dbReference type="eggNOG" id="ENOG502S12G">
    <property type="taxonomic scope" value="Eukaryota"/>
</dbReference>
<evidence type="ECO:0000313" key="3">
    <source>
        <dbReference type="EnsemblPlants" id="Bra011265.1-P"/>
    </source>
</evidence>
<dbReference type="AlphaFoldDB" id="M4D461"/>
<dbReference type="Proteomes" id="UP000011750">
    <property type="component" value="Chromosome A01"/>
</dbReference>
<dbReference type="FunFam" id="3.40.30.10:FF:000361">
    <property type="entry name" value="Selenium binding protein"/>
    <property type="match status" value="1"/>
</dbReference>
<reference evidence="3 4" key="2">
    <citation type="journal article" date="2018" name="Hortic Res">
        <title>Improved Brassica rapa reference genome by single-molecule sequencing and chromosome conformation capture technologies.</title>
        <authorList>
            <person name="Zhang L."/>
            <person name="Cai X."/>
            <person name="Wu J."/>
            <person name="Liu M."/>
            <person name="Grob S."/>
            <person name="Cheng F."/>
            <person name="Liang J."/>
            <person name="Cai C."/>
            <person name="Liu Z."/>
            <person name="Liu B."/>
            <person name="Wang F."/>
            <person name="Li S."/>
            <person name="Liu F."/>
            <person name="Li X."/>
            <person name="Cheng L."/>
            <person name="Yang W."/>
            <person name="Li M.H."/>
            <person name="Grossniklaus U."/>
            <person name="Zheng H."/>
            <person name="Wang X."/>
        </authorList>
    </citation>
    <scope>NUCLEOTIDE SEQUENCE [LARGE SCALE GENOMIC DNA]</scope>
    <source>
        <strain evidence="3 4">cv. Chiifu-401-42</strain>
    </source>
</reference>
<dbReference type="HOGENOM" id="CLU_121629_0_1_1"/>
<protein>
    <recommendedName>
        <fullName evidence="5">Flowering-promoting factor 1-like protein 2</fullName>
    </recommendedName>
</protein>
<reference evidence="3" key="3">
    <citation type="submission" date="2023-03" db="UniProtKB">
        <authorList>
            <consortium name="EnsemblPlants"/>
        </authorList>
    </citation>
    <scope>IDENTIFICATION</scope>
    <source>
        <strain evidence="3">cv. Chiifu-401-42</strain>
    </source>
</reference>
<dbReference type="InterPro" id="IPR039274">
    <property type="entry name" value="FPF1"/>
</dbReference>
<dbReference type="InParanoid" id="M4D461"/>
<reference evidence="3 4" key="1">
    <citation type="journal article" date="2011" name="Nat. Genet.">
        <title>The genome of the mesopolyploid crop species Brassica rapa.</title>
        <authorList>
            <consortium name="Brassica rapa Genome Sequencing Project Consortium"/>
            <person name="Wang X."/>
            <person name="Wang H."/>
            <person name="Wang J."/>
            <person name="Sun R."/>
            <person name="Wu J."/>
            <person name="Liu S."/>
            <person name="Bai Y."/>
            <person name="Mun J.H."/>
            <person name="Bancroft I."/>
            <person name="Cheng F."/>
            <person name="Huang S."/>
            <person name="Li X."/>
            <person name="Hua W."/>
            <person name="Wang J."/>
            <person name="Wang X."/>
            <person name="Freeling M."/>
            <person name="Pires J.C."/>
            <person name="Paterson A.H."/>
            <person name="Chalhoub B."/>
            <person name="Wang B."/>
            <person name="Hayward A."/>
            <person name="Sharpe A.G."/>
            <person name="Park B.S."/>
            <person name="Weisshaar B."/>
            <person name="Liu B."/>
            <person name="Li B."/>
            <person name="Liu B."/>
            <person name="Tong C."/>
            <person name="Song C."/>
            <person name="Duran C."/>
            <person name="Peng C."/>
            <person name="Geng C."/>
            <person name="Koh C."/>
            <person name="Lin C."/>
            <person name="Edwards D."/>
            <person name="Mu D."/>
            <person name="Shen D."/>
            <person name="Soumpourou E."/>
            <person name="Li F."/>
            <person name="Fraser F."/>
            <person name="Conant G."/>
            <person name="Lassalle G."/>
            <person name="King G.J."/>
            <person name="Bonnema G."/>
            <person name="Tang H."/>
            <person name="Wang H."/>
            <person name="Belcram H."/>
            <person name="Zhou H."/>
            <person name="Hirakawa H."/>
            <person name="Abe H."/>
            <person name="Guo H."/>
            <person name="Wang H."/>
            <person name="Jin H."/>
            <person name="Parkin I.A."/>
            <person name="Batley J."/>
            <person name="Kim J.S."/>
            <person name="Just J."/>
            <person name="Li J."/>
            <person name="Xu J."/>
            <person name="Deng J."/>
            <person name="Kim J.A."/>
            <person name="Li J."/>
            <person name="Yu J."/>
            <person name="Meng J."/>
            <person name="Wang J."/>
            <person name="Min J."/>
            <person name="Poulain J."/>
            <person name="Wang J."/>
            <person name="Hatakeyama K."/>
            <person name="Wu K."/>
            <person name="Wang L."/>
            <person name="Fang L."/>
            <person name="Trick M."/>
            <person name="Links M.G."/>
            <person name="Zhao M."/>
            <person name="Jin M."/>
            <person name="Ramchiary N."/>
            <person name="Drou N."/>
            <person name="Berkman P.J."/>
            <person name="Cai Q."/>
            <person name="Huang Q."/>
            <person name="Li R."/>
            <person name="Tabata S."/>
            <person name="Cheng S."/>
            <person name="Zhang S."/>
            <person name="Zhang S."/>
            <person name="Huang S."/>
            <person name="Sato S."/>
            <person name="Sun S."/>
            <person name="Kwon S.J."/>
            <person name="Choi S.R."/>
            <person name="Lee T.H."/>
            <person name="Fan W."/>
            <person name="Zhao X."/>
            <person name="Tan X."/>
            <person name="Xu X."/>
            <person name="Wang Y."/>
            <person name="Qiu Y."/>
            <person name="Yin Y."/>
            <person name="Li Y."/>
            <person name="Du Y."/>
            <person name="Liao Y."/>
            <person name="Lim Y."/>
            <person name="Narusaka Y."/>
            <person name="Wang Y."/>
            <person name="Wang Z."/>
            <person name="Li Z."/>
            <person name="Wang Z."/>
            <person name="Xiong Z."/>
            <person name="Zhang Z."/>
        </authorList>
    </citation>
    <scope>NUCLEOTIDE SEQUENCE [LARGE SCALE GENOMIC DNA]</scope>
    <source>
        <strain evidence="3 4">cv. Chiifu-401-42</strain>
    </source>
</reference>
<keyword evidence="4" id="KW-1185">Reference proteome</keyword>
<dbReference type="GO" id="GO:0010228">
    <property type="term" value="P:vegetative to reproductive phase transition of meristem"/>
    <property type="evidence" value="ECO:0000318"/>
    <property type="project" value="GO_Central"/>
</dbReference>
<feature type="region of interest" description="Disordered" evidence="2">
    <location>
        <begin position="18"/>
        <end position="40"/>
    </location>
</feature>
<sequence>MSGVWVFNKNGVMRLVENPYNQSSGDSSDSTSSGGSQQQRMRRKILVHLPTSEVVSSYGSLERILKGLGWERYYYGDNADHLLQFHKKTSIDLISLPRDFSKFNSIHMYDIVVKNPNVFHVRDMAIQVKEGLEGAVPGVTVTLNPEKPRRGCFEIRKEGGETFISLLEMKRPFAPMKALDMEEVIEDIIKKIK</sequence>
<dbReference type="GO" id="GO:0009909">
    <property type="term" value="P:regulation of flower development"/>
    <property type="evidence" value="ECO:0007669"/>
    <property type="project" value="InterPro"/>
</dbReference>
<comment type="similarity">
    <text evidence="1">Belongs to the FPF1 family.</text>
</comment>
<name>M4D461_BRACM</name>
<proteinExistence type="inferred from homology"/>
<evidence type="ECO:0008006" key="5">
    <source>
        <dbReference type="Google" id="ProtNLM"/>
    </source>
</evidence>
<accession>M4D461</accession>
<dbReference type="OMA" id="QHTIITM"/>
<dbReference type="EnsemblPlants" id="Bra011265.1">
    <property type="protein sequence ID" value="Bra011265.1-P"/>
    <property type="gene ID" value="Bra011265"/>
</dbReference>